<reference evidence="1 2" key="1">
    <citation type="submission" date="2018-07" db="EMBL/GenBank/DDBJ databases">
        <title>Genomic Encyclopedia of Type Strains, Phase IV (KMG-IV): sequencing the most valuable type-strain genomes for metagenomic binning, comparative biology and taxonomic classification.</title>
        <authorList>
            <person name="Goeker M."/>
        </authorList>
    </citation>
    <scope>NUCLEOTIDE SEQUENCE [LARGE SCALE GENOMIC DNA]</scope>
    <source>
        <strain evidence="1 2">DSM 103736</strain>
    </source>
</reference>
<comment type="caution">
    <text evidence="1">The sequence shown here is derived from an EMBL/GenBank/DDBJ whole genome shotgun (WGS) entry which is preliminary data.</text>
</comment>
<organism evidence="1 2">
    <name type="scientific">Enterobacillus tribolii</name>
    <dbReference type="NCBI Taxonomy" id="1487935"/>
    <lineage>
        <taxon>Bacteria</taxon>
        <taxon>Pseudomonadati</taxon>
        <taxon>Pseudomonadota</taxon>
        <taxon>Gammaproteobacteria</taxon>
        <taxon>Enterobacterales</taxon>
        <taxon>Hafniaceae</taxon>
        <taxon>Enterobacillus</taxon>
    </lineage>
</organism>
<name>A0A370QNC7_9GAMM</name>
<evidence type="ECO:0000313" key="1">
    <source>
        <dbReference type="EMBL" id="RDK89808.1"/>
    </source>
</evidence>
<dbReference type="Pfam" id="PF01263">
    <property type="entry name" value="Aldose_epim"/>
    <property type="match status" value="1"/>
</dbReference>
<protein>
    <submittedName>
        <fullName evidence="1">Aldose 1-epimerase</fullName>
    </submittedName>
</protein>
<dbReference type="GO" id="GO:0030246">
    <property type="term" value="F:carbohydrate binding"/>
    <property type="evidence" value="ECO:0007669"/>
    <property type="project" value="InterPro"/>
</dbReference>
<proteinExistence type="predicted"/>
<dbReference type="RefSeq" id="WP_115458936.1">
    <property type="nucleotide sequence ID" value="NZ_QRAP01000006.1"/>
</dbReference>
<dbReference type="Gene3D" id="2.70.98.10">
    <property type="match status" value="1"/>
</dbReference>
<dbReference type="InterPro" id="IPR014718">
    <property type="entry name" value="GH-type_carb-bd"/>
</dbReference>
<accession>A0A370QNC7</accession>
<evidence type="ECO:0000313" key="2">
    <source>
        <dbReference type="Proteomes" id="UP000254848"/>
    </source>
</evidence>
<dbReference type="CDD" id="cd09021">
    <property type="entry name" value="Aldose_epim_Ec_YphB"/>
    <property type="match status" value="1"/>
</dbReference>
<gene>
    <name evidence="1" type="ORF">C8D90_10613</name>
</gene>
<keyword evidence="2" id="KW-1185">Reference proteome</keyword>
<dbReference type="OrthoDB" id="9808779at2"/>
<dbReference type="GO" id="GO:0016853">
    <property type="term" value="F:isomerase activity"/>
    <property type="evidence" value="ECO:0007669"/>
    <property type="project" value="InterPro"/>
</dbReference>
<dbReference type="InterPro" id="IPR011013">
    <property type="entry name" value="Gal_mutarotase_sf_dom"/>
</dbReference>
<dbReference type="InterPro" id="IPR008183">
    <property type="entry name" value="Aldose_1/G6P_1-epimerase"/>
</dbReference>
<dbReference type="Proteomes" id="UP000254848">
    <property type="component" value="Unassembled WGS sequence"/>
</dbReference>
<dbReference type="AlphaFoldDB" id="A0A370QNC7"/>
<dbReference type="GO" id="GO:0005975">
    <property type="term" value="P:carbohydrate metabolic process"/>
    <property type="evidence" value="ECO:0007669"/>
    <property type="project" value="InterPro"/>
</dbReference>
<dbReference type="SUPFAM" id="SSF74650">
    <property type="entry name" value="Galactose mutarotase-like"/>
    <property type="match status" value="1"/>
</dbReference>
<sequence>MTNVYTLVNPQFRLRVTPDSAALLSFERLADALPLLRPREAATGWHPGESACFPMLPVANRVRDNRFTCNGREILLPGSPLDPHFFLHGDGWIQRWQLQTLGAERIVLELRIQHECGFDYAARIVYRLTERGMAASLSLRHCGAEPMLYGAGFHPFFTLWRDTTLRFSASGYWPEDENHLPQEWCGMFPDEADFRRGKRPPRSWLNIGYSGWAGEAVMQTPSRNLCLRLRSQTPYLMLYQDGEGGVICLEPQSHPVDAHHMPGNPGLVMLGKGETLHFSMQILAEDIT</sequence>
<dbReference type="EMBL" id="QRAP01000006">
    <property type="protein sequence ID" value="RDK89808.1"/>
    <property type="molecule type" value="Genomic_DNA"/>
</dbReference>